<dbReference type="GO" id="GO:0006935">
    <property type="term" value="P:chemotaxis"/>
    <property type="evidence" value="ECO:0007669"/>
    <property type="project" value="UniProtKB-UniRule"/>
</dbReference>
<comment type="domain">
    <text evidence="5">Contains a C-terminal catalytic domain, and an N-terminal region which modulates catalytic activity.</text>
</comment>
<dbReference type="GO" id="GO:0008984">
    <property type="term" value="F:protein-glutamate methylesterase activity"/>
    <property type="evidence" value="ECO:0007669"/>
    <property type="project" value="UniProtKB-UniRule"/>
</dbReference>
<dbReference type="OrthoDB" id="9793421at2"/>
<dbReference type="Proteomes" id="UP000238348">
    <property type="component" value="Chromosome"/>
</dbReference>
<comment type="catalytic activity">
    <reaction evidence="4 5">
        <text>[protein]-L-glutamate 5-O-methyl ester + H2O = L-glutamyl-[protein] + methanol + H(+)</text>
        <dbReference type="Rhea" id="RHEA:23236"/>
        <dbReference type="Rhea" id="RHEA-COMP:10208"/>
        <dbReference type="Rhea" id="RHEA-COMP:10311"/>
        <dbReference type="ChEBI" id="CHEBI:15377"/>
        <dbReference type="ChEBI" id="CHEBI:15378"/>
        <dbReference type="ChEBI" id="CHEBI:17790"/>
        <dbReference type="ChEBI" id="CHEBI:29973"/>
        <dbReference type="ChEBI" id="CHEBI:82795"/>
        <dbReference type="EC" id="3.1.1.61"/>
    </reaction>
</comment>
<evidence type="ECO:0000256" key="2">
    <source>
        <dbReference type="ARBA" id="ARBA00022500"/>
    </source>
</evidence>
<feature type="modified residue" description="4-aspartylphosphate" evidence="5 7">
    <location>
        <position position="68"/>
    </location>
</feature>
<dbReference type="CDD" id="cd16432">
    <property type="entry name" value="CheB_Rec"/>
    <property type="match status" value="1"/>
</dbReference>
<dbReference type="PROSITE" id="PS50110">
    <property type="entry name" value="RESPONSE_REGULATORY"/>
    <property type="match status" value="1"/>
</dbReference>
<dbReference type="EMBL" id="CP012673">
    <property type="protein sequence ID" value="AUX42710.1"/>
    <property type="molecule type" value="Genomic_DNA"/>
</dbReference>
<sequence length="367" mass="38653">MSLSPRAEPRRPGKRIRVLVVDDSRTVRRRIVAALAADHEIEVVGEAADGEAAIARCEQLRPDVITLDMMMPRLSGLAVTEHVMAYFPTPILIVSASLERGEAMRTFDALAAGAVDVFDKPAADEAGDAWDLRLLAAVKRVARIKVITHLRRKLRPSRPEPAPEAASAGGDASRYRVIAVGASTGGPSAVADALSPLPASFPVPVLLVLHIGAPFAPAFAEWLGSRISLPVAIATDGEPLARGGAPGVTLALPDRHLVVQQGRLRLTADPERHSCRPSIDVLFTSVAEQLGERAIGCLLTGMGRDGAEGMLALKRAGAMTIAQDEPSSVVFGMPREAIALGAARHVLSAAAIGPTLLALSRSRREPA</sequence>
<reference evidence="10 11" key="1">
    <citation type="submission" date="2015-09" db="EMBL/GenBank/DDBJ databases">
        <title>Sorangium comparison.</title>
        <authorList>
            <person name="Zaburannyi N."/>
            <person name="Bunk B."/>
            <person name="Overmann J."/>
            <person name="Mueller R."/>
        </authorList>
    </citation>
    <scope>NUCLEOTIDE SEQUENCE [LARGE SCALE GENOMIC DNA]</scope>
    <source>
        <strain evidence="10 11">So ce26</strain>
    </source>
</reference>
<evidence type="ECO:0000259" key="9">
    <source>
        <dbReference type="PROSITE" id="PS50122"/>
    </source>
</evidence>
<name>A0A2L0ETU5_SORCE</name>
<dbReference type="PANTHER" id="PTHR42872">
    <property type="entry name" value="PROTEIN-GLUTAMATE METHYLESTERASE/PROTEIN-GLUTAMINE GLUTAMINASE"/>
    <property type="match status" value="1"/>
</dbReference>
<dbReference type="SUPFAM" id="SSF52738">
    <property type="entry name" value="Methylesterase CheB, C-terminal domain"/>
    <property type="match status" value="1"/>
</dbReference>
<dbReference type="HAMAP" id="MF_00099">
    <property type="entry name" value="CheB_chemtxs"/>
    <property type="match status" value="1"/>
</dbReference>
<feature type="domain" description="Response regulatory" evidence="8">
    <location>
        <begin position="17"/>
        <end position="135"/>
    </location>
</feature>
<evidence type="ECO:0000256" key="3">
    <source>
        <dbReference type="ARBA" id="ARBA00022801"/>
    </source>
</evidence>
<dbReference type="RefSeq" id="WP_104981480.1">
    <property type="nucleotide sequence ID" value="NZ_CP012673.1"/>
</dbReference>
<dbReference type="AlphaFoldDB" id="A0A2L0ETU5"/>
<dbReference type="Pfam" id="PF01339">
    <property type="entry name" value="CheB_methylest"/>
    <property type="match status" value="1"/>
</dbReference>
<feature type="active site" evidence="5 6">
    <location>
        <position position="210"/>
    </location>
</feature>
<dbReference type="InterPro" id="IPR000673">
    <property type="entry name" value="Sig_transdc_resp-reg_Me-estase"/>
</dbReference>
<feature type="active site" evidence="5 6">
    <location>
        <position position="183"/>
    </location>
</feature>
<dbReference type="Pfam" id="PF00072">
    <property type="entry name" value="Response_reg"/>
    <property type="match status" value="1"/>
</dbReference>
<evidence type="ECO:0000256" key="6">
    <source>
        <dbReference type="PROSITE-ProRule" id="PRU00050"/>
    </source>
</evidence>
<dbReference type="PANTHER" id="PTHR42872:SF6">
    <property type="entry name" value="PROTEIN-GLUTAMATE METHYLESTERASE_PROTEIN-GLUTAMINE GLUTAMINASE"/>
    <property type="match status" value="1"/>
</dbReference>
<keyword evidence="2 5" id="KW-0145">Chemotaxis</keyword>
<feature type="active site" evidence="5 6">
    <location>
        <position position="305"/>
    </location>
</feature>
<dbReference type="Gene3D" id="3.40.50.2300">
    <property type="match status" value="1"/>
</dbReference>
<protein>
    <recommendedName>
        <fullName evidence="5">Protein-glutamate methylesterase/protein-glutamine glutaminase</fullName>
        <ecNumber evidence="5">3.1.1.61</ecNumber>
        <ecNumber evidence="5">3.5.1.44</ecNumber>
    </recommendedName>
</protein>
<keyword evidence="1 5" id="KW-0963">Cytoplasm</keyword>
<comment type="subcellular location">
    <subcellularLocation>
        <location evidence="5">Cytoplasm</location>
    </subcellularLocation>
</comment>
<comment type="catalytic activity">
    <reaction evidence="5">
        <text>L-glutaminyl-[protein] + H2O = L-glutamyl-[protein] + NH4(+)</text>
        <dbReference type="Rhea" id="RHEA:16441"/>
        <dbReference type="Rhea" id="RHEA-COMP:10207"/>
        <dbReference type="Rhea" id="RHEA-COMP:10208"/>
        <dbReference type="ChEBI" id="CHEBI:15377"/>
        <dbReference type="ChEBI" id="CHEBI:28938"/>
        <dbReference type="ChEBI" id="CHEBI:29973"/>
        <dbReference type="ChEBI" id="CHEBI:30011"/>
        <dbReference type="EC" id="3.5.1.44"/>
    </reaction>
</comment>
<dbReference type="EC" id="3.1.1.61" evidence="5"/>
<accession>A0A2L0ETU5</accession>
<evidence type="ECO:0000313" key="10">
    <source>
        <dbReference type="EMBL" id="AUX42710.1"/>
    </source>
</evidence>
<evidence type="ECO:0000256" key="7">
    <source>
        <dbReference type="PROSITE-ProRule" id="PRU00169"/>
    </source>
</evidence>
<proteinExistence type="inferred from homology"/>
<feature type="domain" description="CheB-type methylesterase" evidence="9">
    <location>
        <begin position="171"/>
        <end position="363"/>
    </location>
</feature>
<gene>
    <name evidence="10" type="primary">cheY</name>
    <name evidence="5" type="synonym">cheB</name>
    <name evidence="10" type="ORF">SOCE26_041430</name>
</gene>
<comment type="similarity">
    <text evidence="5">Belongs to the CheB family.</text>
</comment>
<dbReference type="InterPro" id="IPR011006">
    <property type="entry name" value="CheY-like_superfamily"/>
</dbReference>
<dbReference type="GO" id="GO:0000156">
    <property type="term" value="F:phosphorelay response regulator activity"/>
    <property type="evidence" value="ECO:0007669"/>
    <property type="project" value="InterPro"/>
</dbReference>
<dbReference type="SUPFAM" id="SSF52172">
    <property type="entry name" value="CheY-like"/>
    <property type="match status" value="1"/>
</dbReference>
<keyword evidence="5 7" id="KW-0597">Phosphoprotein</keyword>
<dbReference type="Gene3D" id="3.40.50.180">
    <property type="entry name" value="Methylesterase CheB, C-terminal domain"/>
    <property type="match status" value="1"/>
</dbReference>
<dbReference type="EC" id="3.5.1.44" evidence="5"/>
<evidence type="ECO:0000256" key="1">
    <source>
        <dbReference type="ARBA" id="ARBA00022490"/>
    </source>
</evidence>
<dbReference type="PIRSF" id="PIRSF000876">
    <property type="entry name" value="RR_chemtxs_CheB"/>
    <property type="match status" value="1"/>
</dbReference>
<dbReference type="GO" id="GO:0005737">
    <property type="term" value="C:cytoplasm"/>
    <property type="evidence" value="ECO:0007669"/>
    <property type="project" value="UniProtKB-SubCell"/>
</dbReference>
<comment type="PTM">
    <text evidence="5">Phosphorylated by CheA. Phosphorylation of the N-terminal regulatory domain activates the methylesterase activity.</text>
</comment>
<dbReference type="InterPro" id="IPR008248">
    <property type="entry name" value="CheB-like"/>
</dbReference>
<dbReference type="CDD" id="cd17541">
    <property type="entry name" value="REC_CheB-like"/>
    <property type="match status" value="1"/>
</dbReference>
<dbReference type="PROSITE" id="PS50122">
    <property type="entry name" value="CHEB"/>
    <property type="match status" value="1"/>
</dbReference>
<dbReference type="GO" id="GO:0050568">
    <property type="term" value="F:protein-glutamine glutaminase activity"/>
    <property type="evidence" value="ECO:0007669"/>
    <property type="project" value="UniProtKB-UniRule"/>
</dbReference>
<organism evidence="10 11">
    <name type="scientific">Sorangium cellulosum</name>
    <name type="common">Polyangium cellulosum</name>
    <dbReference type="NCBI Taxonomy" id="56"/>
    <lineage>
        <taxon>Bacteria</taxon>
        <taxon>Pseudomonadati</taxon>
        <taxon>Myxococcota</taxon>
        <taxon>Polyangia</taxon>
        <taxon>Polyangiales</taxon>
        <taxon>Polyangiaceae</taxon>
        <taxon>Sorangium</taxon>
    </lineage>
</organism>
<dbReference type="SMART" id="SM00448">
    <property type="entry name" value="REC"/>
    <property type="match status" value="1"/>
</dbReference>
<dbReference type="NCBIfam" id="NF001965">
    <property type="entry name" value="PRK00742.1"/>
    <property type="match status" value="1"/>
</dbReference>
<dbReference type="InterPro" id="IPR035909">
    <property type="entry name" value="CheB_C"/>
</dbReference>
<evidence type="ECO:0000313" key="11">
    <source>
        <dbReference type="Proteomes" id="UP000238348"/>
    </source>
</evidence>
<dbReference type="InterPro" id="IPR001789">
    <property type="entry name" value="Sig_transdc_resp-reg_receiver"/>
</dbReference>
<comment type="function">
    <text evidence="5">Involved in chemotaxis. Part of a chemotaxis signal transduction system that modulates chemotaxis in response to various stimuli. Catalyzes the demethylation of specific methylglutamate residues introduced into the chemoreceptors (methyl-accepting chemotaxis proteins or MCP) by CheR. Also mediates the irreversible deamidation of specific glutamine residues to glutamic acid.</text>
</comment>
<evidence type="ECO:0000259" key="8">
    <source>
        <dbReference type="PROSITE" id="PS50110"/>
    </source>
</evidence>
<keyword evidence="3 5" id="KW-0378">Hydrolase</keyword>
<evidence type="ECO:0000256" key="5">
    <source>
        <dbReference type="HAMAP-Rule" id="MF_00099"/>
    </source>
</evidence>
<evidence type="ECO:0000256" key="4">
    <source>
        <dbReference type="ARBA" id="ARBA00048267"/>
    </source>
</evidence>